<name>A0A199VIZ5_ANACO</name>
<dbReference type="EC" id="2.3.2.27" evidence="2"/>
<dbReference type="PROSITE" id="PS50089">
    <property type="entry name" value="ZF_RING_2"/>
    <property type="match status" value="1"/>
</dbReference>
<evidence type="ECO:0000313" key="14">
    <source>
        <dbReference type="RefSeq" id="XP_020109947.1"/>
    </source>
</evidence>
<dbReference type="Gramene" id="Aco020465.1.mrna1">
    <property type="protein sequence ID" value="Aco020465.1.mrna1.cds1"/>
    <property type="gene ID" value="Aco020465.1.path1"/>
</dbReference>
<dbReference type="GO" id="GO:0016567">
    <property type="term" value="P:protein ubiquitination"/>
    <property type="evidence" value="ECO:0007669"/>
    <property type="project" value="TreeGrafter"/>
</dbReference>
<proteinExistence type="predicted"/>
<sequence length="345" mass="38057">MAEVADLFFLPFDEIYGEEQVDDQDYYYHNETLDLVALDSSAFPVLDSADDMGSDYLGIGLGLGGFAYEARRSFAPPASLREPLDPCAGEGEGLRVVVGFDSDSDSVVSLNAGGPESPLCWNSLRIDEERATDRAEELDWEEVDGGHAYDREVEVLSMLVGSAEEDGSTRRGESDDDDGHSHDDLDAGRSIDWEVLLAVDASGRNPAQQVFEEDEDEDLLNTSEYEILTGQLAGYYDRSGRMGSPPAARSVVESLPVVVLTGEDSLVCAVCKDEMSLQEHVARLPCSHDYHRQCILPWLAIRNTCPVCRYELPTDDPEYENWRARRGAGLETARDGYDLESFSAI</sequence>
<reference evidence="11 12" key="1">
    <citation type="journal article" date="2016" name="DNA Res.">
        <title>The draft genome of MD-2 pineapple using hybrid error correction of long reads.</title>
        <authorList>
            <person name="Redwan R.M."/>
            <person name="Saidin A."/>
            <person name="Kumar S.V."/>
        </authorList>
    </citation>
    <scope>NUCLEOTIDE SEQUENCE [LARGE SCALE GENOMIC DNA]</scope>
    <source>
        <strain evidence="12">cv. MD2</strain>
        <tissue evidence="11">Leaf</tissue>
    </source>
</reference>
<evidence type="ECO:0000256" key="5">
    <source>
        <dbReference type="ARBA" id="ARBA00022771"/>
    </source>
</evidence>
<dbReference type="AlphaFoldDB" id="A0A199VIZ5"/>
<dbReference type="Gene3D" id="3.30.40.10">
    <property type="entry name" value="Zinc/RING finger domain, C3HC4 (zinc finger)"/>
    <property type="match status" value="1"/>
</dbReference>
<comment type="catalytic activity">
    <reaction evidence="1">
        <text>S-ubiquitinyl-[E2 ubiquitin-conjugating enzyme]-L-cysteine + [acceptor protein]-L-lysine = [E2 ubiquitin-conjugating enzyme]-L-cysteine + N(6)-ubiquitinyl-[acceptor protein]-L-lysine.</text>
        <dbReference type="EC" id="2.3.2.27"/>
    </reaction>
</comment>
<keyword evidence="6" id="KW-0833">Ubl conjugation pathway</keyword>
<organism evidence="11 12">
    <name type="scientific">Ananas comosus</name>
    <name type="common">Pineapple</name>
    <name type="synonym">Ananas ananas</name>
    <dbReference type="NCBI Taxonomy" id="4615"/>
    <lineage>
        <taxon>Eukaryota</taxon>
        <taxon>Viridiplantae</taxon>
        <taxon>Streptophyta</taxon>
        <taxon>Embryophyta</taxon>
        <taxon>Tracheophyta</taxon>
        <taxon>Spermatophyta</taxon>
        <taxon>Magnoliopsida</taxon>
        <taxon>Liliopsida</taxon>
        <taxon>Poales</taxon>
        <taxon>Bromeliaceae</taxon>
        <taxon>Bromelioideae</taxon>
        <taxon>Ananas</taxon>
    </lineage>
</organism>
<keyword evidence="4" id="KW-0479">Metal-binding</keyword>
<dbReference type="Proteomes" id="UP000092600">
    <property type="component" value="Unassembled WGS sequence"/>
</dbReference>
<dbReference type="OrthoDB" id="8062037at2759"/>
<evidence type="ECO:0000313" key="12">
    <source>
        <dbReference type="Proteomes" id="UP000092600"/>
    </source>
</evidence>
<dbReference type="PANTHER" id="PTHR15710:SF108">
    <property type="entry name" value="OS03G0286100 PROTEIN"/>
    <property type="match status" value="1"/>
</dbReference>
<reference evidence="14" key="2">
    <citation type="submission" date="2025-04" db="UniProtKB">
        <authorList>
            <consortium name="RefSeq"/>
        </authorList>
    </citation>
    <scope>IDENTIFICATION</scope>
    <source>
        <tissue evidence="14">Leaf</tissue>
    </source>
</reference>
<protein>
    <recommendedName>
        <fullName evidence="2">RING-type E3 ubiquitin transferase</fullName>
        <ecNumber evidence="2">2.3.2.27</ecNumber>
    </recommendedName>
</protein>
<dbReference type="Pfam" id="PF13639">
    <property type="entry name" value="zf-RING_2"/>
    <property type="match status" value="1"/>
</dbReference>
<dbReference type="SUPFAM" id="SSF57850">
    <property type="entry name" value="RING/U-box"/>
    <property type="match status" value="1"/>
</dbReference>
<evidence type="ECO:0000256" key="8">
    <source>
        <dbReference type="PROSITE-ProRule" id="PRU00175"/>
    </source>
</evidence>
<feature type="compositionally biased region" description="Basic and acidic residues" evidence="9">
    <location>
        <begin position="167"/>
        <end position="186"/>
    </location>
</feature>
<dbReference type="SMART" id="SM00184">
    <property type="entry name" value="RING"/>
    <property type="match status" value="1"/>
</dbReference>
<evidence type="ECO:0000256" key="1">
    <source>
        <dbReference type="ARBA" id="ARBA00000900"/>
    </source>
</evidence>
<evidence type="ECO:0000256" key="2">
    <source>
        <dbReference type="ARBA" id="ARBA00012483"/>
    </source>
</evidence>
<dbReference type="FunFam" id="3.30.40.10:FF:000022">
    <property type="entry name" value="E3 ubiquitin-protein ligase RING1-like"/>
    <property type="match status" value="1"/>
</dbReference>
<keyword evidence="3" id="KW-0808">Transferase</keyword>
<keyword evidence="13" id="KW-1185">Reference proteome</keyword>
<evidence type="ECO:0000256" key="6">
    <source>
        <dbReference type="ARBA" id="ARBA00022786"/>
    </source>
</evidence>
<dbReference type="GeneID" id="109725249"/>
<keyword evidence="5 8" id="KW-0863">Zinc-finger</keyword>
<gene>
    <name evidence="14" type="primary">LOC109725249</name>
    <name evidence="11" type="ORF">ACMD2_18163</name>
</gene>
<dbReference type="PANTHER" id="PTHR15710">
    <property type="entry name" value="E3 UBIQUITIN-PROTEIN LIGASE PRAJA"/>
    <property type="match status" value="1"/>
</dbReference>
<dbReference type="InterPro" id="IPR013083">
    <property type="entry name" value="Znf_RING/FYVE/PHD"/>
</dbReference>
<dbReference type="GO" id="GO:0061630">
    <property type="term" value="F:ubiquitin protein ligase activity"/>
    <property type="evidence" value="ECO:0007669"/>
    <property type="project" value="UniProtKB-EC"/>
</dbReference>
<evidence type="ECO:0000256" key="9">
    <source>
        <dbReference type="SAM" id="MobiDB-lite"/>
    </source>
</evidence>
<dbReference type="RefSeq" id="XP_020109947.1">
    <property type="nucleotide sequence ID" value="XM_020254358.1"/>
</dbReference>
<evidence type="ECO:0000313" key="11">
    <source>
        <dbReference type="EMBL" id="OAY76978.1"/>
    </source>
</evidence>
<evidence type="ECO:0000259" key="10">
    <source>
        <dbReference type="PROSITE" id="PS50089"/>
    </source>
</evidence>
<feature type="domain" description="RING-type" evidence="10">
    <location>
        <begin position="268"/>
        <end position="309"/>
    </location>
</feature>
<dbReference type="GO" id="GO:0005737">
    <property type="term" value="C:cytoplasm"/>
    <property type="evidence" value="ECO:0007669"/>
    <property type="project" value="TreeGrafter"/>
</dbReference>
<evidence type="ECO:0000256" key="4">
    <source>
        <dbReference type="ARBA" id="ARBA00022723"/>
    </source>
</evidence>
<dbReference type="Proteomes" id="UP000515123">
    <property type="component" value="Linkage group 19"/>
</dbReference>
<evidence type="ECO:0000256" key="3">
    <source>
        <dbReference type="ARBA" id="ARBA00022679"/>
    </source>
</evidence>
<dbReference type="EMBL" id="LSRQ01001654">
    <property type="protein sequence ID" value="OAY76978.1"/>
    <property type="molecule type" value="Genomic_DNA"/>
</dbReference>
<dbReference type="InterPro" id="IPR001841">
    <property type="entry name" value="Znf_RING"/>
</dbReference>
<evidence type="ECO:0000256" key="7">
    <source>
        <dbReference type="ARBA" id="ARBA00022833"/>
    </source>
</evidence>
<dbReference type="GO" id="GO:0008270">
    <property type="term" value="F:zinc ion binding"/>
    <property type="evidence" value="ECO:0007669"/>
    <property type="project" value="UniProtKB-KW"/>
</dbReference>
<evidence type="ECO:0000313" key="13">
    <source>
        <dbReference type="Proteomes" id="UP000515123"/>
    </source>
</evidence>
<accession>A0A199VIZ5</accession>
<dbReference type="STRING" id="4615.A0A199VIZ5"/>
<keyword evidence="7" id="KW-0862">Zinc</keyword>
<feature type="region of interest" description="Disordered" evidence="9">
    <location>
        <begin position="163"/>
        <end position="186"/>
    </location>
</feature>